<evidence type="ECO:0000313" key="1">
    <source>
        <dbReference type="EMBL" id="CAG8478364.1"/>
    </source>
</evidence>
<dbReference type="Proteomes" id="UP000789759">
    <property type="component" value="Unassembled WGS sequence"/>
</dbReference>
<organism evidence="1 2">
    <name type="scientific">Cetraspora pellucida</name>
    <dbReference type="NCBI Taxonomy" id="1433469"/>
    <lineage>
        <taxon>Eukaryota</taxon>
        <taxon>Fungi</taxon>
        <taxon>Fungi incertae sedis</taxon>
        <taxon>Mucoromycota</taxon>
        <taxon>Glomeromycotina</taxon>
        <taxon>Glomeromycetes</taxon>
        <taxon>Diversisporales</taxon>
        <taxon>Gigasporaceae</taxon>
        <taxon>Cetraspora</taxon>
    </lineage>
</organism>
<dbReference type="EMBL" id="CAJVQA010000511">
    <property type="protein sequence ID" value="CAG8478364.1"/>
    <property type="molecule type" value="Genomic_DNA"/>
</dbReference>
<dbReference type="AlphaFoldDB" id="A0A9N8WB49"/>
<evidence type="ECO:0000313" key="2">
    <source>
        <dbReference type="Proteomes" id="UP000789759"/>
    </source>
</evidence>
<keyword evidence="2" id="KW-1185">Reference proteome</keyword>
<protein>
    <submittedName>
        <fullName evidence="1">16758_t:CDS:1</fullName>
    </submittedName>
</protein>
<comment type="caution">
    <text evidence="1">The sequence shown here is derived from an EMBL/GenBank/DDBJ whole genome shotgun (WGS) entry which is preliminary data.</text>
</comment>
<gene>
    <name evidence="1" type="ORF">CPELLU_LOCUS1403</name>
</gene>
<sequence>WYLIKSARLVVRTMGSPGPGLRPVTGNLFAKSELIILITHTNF</sequence>
<feature type="non-terminal residue" evidence="1">
    <location>
        <position position="43"/>
    </location>
</feature>
<name>A0A9N8WB49_9GLOM</name>
<proteinExistence type="predicted"/>
<reference evidence="1" key="1">
    <citation type="submission" date="2021-06" db="EMBL/GenBank/DDBJ databases">
        <authorList>
            <person name="Kallberg Y."/>
            <person name="Tangrot J."/>
            <person name="Rosling A."/>
        </authorList>
    </citation>
    <scope>NUCLEOTIDE SEQUENCE</scope>
    <source>
        <strain evidence="1">FL966</strain>
    </source>
</reference>
<accession>A0A9N8WB49</accession>